<dbReference type="CDD" id="cd12082">
    <property type="entry name" value="MATE_like"/>
    <property type="match status" value="1"/>
</dbReference>
<name>A0A076FHC3_9BACT</name>
<evidence type="ECO:0000256" key="1">
    <source>
        <dbReference type="ARBA" id="ARBA00004651"/>
    </source>
</evidence>
<sequence length="509" mass="56406">MALNLISSIVVFTIQMLINFFLTPFILKVLGDEAYGFLGLANSLVSYGYILTIIINSVAGRFVAYEYHKGNLLQASKYYSSVLLVNFIFCLIICAFSAIFLLNLKEFINVSDALVGDVKLTMLFYFINFCLGLFNAVLTVSAFVKNKLYMISVRNAISSAIFAGLLVVLFSVFKPMIFYTAISALAASVFVFVSAIYITKKLNTGLVFRTRLFRLRLIKKLVSSGAWNSFNMLSHTLINGVDLLLANIFISAASMGVLSVSKAAIMIAESFIGTVGASFVPKFIELYSKQNISALVAEVKFALKTLAFISITPVAIFASLGVEFYSLWLPFKSSEQISFIYELSMVALAPVILIASMQPLLSLNTVTNKLKRPAVANMIMSVGVVLAQIYWLKFHGGGLFSIAIIASIAYALRIICFDVMNAGLNLEQRLGIFYPIFVRNVAIFGAILGLMFWLKTFIQISNWWGFGLYSLIFLAVGYFLSLFLVFSRSQRVMLKGKILGIIRPKSEVR</sequence>
<reference evidence="8" key="1">
    <citation type="journal article" date="2014" name="Genome Announc.">
        <title>Complete Genome Sequence of Campylobacter iguaniorum Strain 1485ET, Isolated from a Bearded Dragon (Pogona vitticeps).</title>
        <authorList>
            <person name="Gilbert M.J."/>
            <person name="Miller W.G."/>
            <person name="Yee E."/>
            <person name="Kik M."/>
            <person name="Wagenaar J.A."/>
            <person name="Duim B."/>
        </authorList>
    </citation>
    <scope>NUCLEOTIDE SEQUENCE [LARGE SCALE GENOMIC DNA]</scope>
    <source>
        <strain evidence="8">1485E</strain>
    </source>
</reference>
<dbReference type="HOGENOM" id="CLU_039594_1_0_7"/>
<feature type="transmembrane region" description="Helical" evidence="6">
    <location>
        <begin position="179"/>
        <end position="199"/>
    </location>
</feature>
<keyword evidence="5 6" id="KW-0472">Membrane</keyword>
<dbReference type="InterPro" id="IPR002797">
    <property type="entry name" value="Polysacc_synth"/>
</dbReference>
<evidence type="ECO:0000313" key="7">
    <source>
        <dbReference type="EMBL" id="AII15219.1"/>
    </source>
</evidence>
<keyword evidence="4 6" id="KW-1133">Transmembrane helix</keyword>
<feature type="transmembrane region" description="Helical" evidence="6">
    <location>
        <begin position="263"/>
        <end position="284"/>
    </location>
</feature>
<dbReference type="STRING" id="1244531.CIG2463D_1587"/>
<dbReference type="Pfam" id="PF01943">
    <property type="entry name" value="Polysacc_synt"/>
    <property type="match status" value="1"/>
</dbReference>
<dbReference type="InterPro" id="IPR050833">
    <property type="entry name" value="Poly_Biosynth_Transport"/>
</dbReference>
<feature type="transmembrane region" description="Helical" evidence="6">
    <location>
        <begin position="374"/>
        <end position="392"/>
    </location>
</feature>
<accession>A0A076FHC3</accession>
<dbReference type="GO" id="GO:0005886">
    <property type="term" value="C:plasma membrane"/>
    <property type="evidence" value="ECO:0007669"/>
    <property type="project" value="UniProtKB-SubCell"/>
</dbReference>
<dbReference type="KEGG" id="caj:CIG1485E_1396"/>
<feature type="transmembrane region" description="Helical" evidence="6">
    <location>
        <begin position="398"/>
        <end position="420"/>
    </location>
</feature>
<dbReference type="Proteomes" id="UP000028486">
    <property type="component" value="Chromosome"/>
</dbReference>
<feature type="transmembrane region" description="Helical" evidence="6">
    <location>
        <begin position="432"/>
        <end position="454"/>
    </location>
</feature>
<evidence type="ECO:0000256" key="6">
    <source>
        <dbReference type="SAM" id="Phobius"/>
    </source>
</evidence>
<feature type="transmembrane region" description="Helical" evidence="6">
    <location>
        <begin position="339"/>
        <end position="362"/>
    </location>
</feature>
<dbReference type="OrthoDB" id="3224024at2"/>
<dbReference type="RefSeq" id="WP_038454925.1">
    <property type="nucleotide sequence ID" value="NZ_CP009043.1"/>
</dbReference>
<dbReference type="eggNOG" id="COG2244">
    <property type="taxonomic scope" value="Bacteria"/>
</dbReference>
<evidence type="ECO:0000313" key="8">
    <source>
        <dbReference type="Proteomes" id="UP000028486"/>
    </source>
</evidence>
<evidence type="ECO:0000256" key="2">
    <source>
        <dbReference type="ARBA" id="ARBA00022475"/>
    </source>
</evidence>
<organism evidence="7 8">
    <name type="scientific">Campylobacter iguaniorum</name>
    <dbReference type="NCBI Taxonomy" id="1244531"/>
    <lineage>
        <taxon>Bacteria</taxon>
        <taxon>Pseudomonadati</taxon>
        <taxon>Campylobacterota</taxon>
        <taxon>Epsilonproteobacteria</taxon>
        <taxon>Campylobacterales</taxon>
        <taxon>Campylobacteraceae</taxon>
        <taxon>Campylobacter</taxon>
    </lineage>
</organism>
<dbReference type="EMBL" id="CP009043">
    <property type="protein sequence ID" value="AII15219.1"/>
    <property type="molecule type" value="Genomic_DNA"/>
</dbReference>
<dbReference type="PANTHER" id="PTHR30250">
    <property type="entry name" value="PST FAMILY PREDICTED COLANIC ACID TRANSPORTER"/>
    <property type="match status" value="1"/>
</dbReference>
<dbReference type="PANTHER" id="PTHR30250:SF26">
    <property type="entry name" value="PSMA PROTEIN"/>
    <property type="match status" value="1"/>
</dbReference>
<feature type="transmembrane region" description="Helical" evidence="6">
    <location>
        <begin position="305"/>
        <end position="327"/>
    </location>
</feature>
<feature type="transmembrane region" description="Helical" evidence="6">
    <location>
        <begin position="156"/>
        <end position="173"/>
    </location>
</feature>
<gene>
    <name evidence="7" type="primary">pglK</name>
    <name evidence="7" type="ORF">CIG1485E_1396</name>
</gene>
<feature type="transmembrane region" description="Helical" evidence="6">
    <location>
        <begin position="466"/>
        <end position="486"/>
    </location>
</feature>
<feature type="transmembrane region" description="Helical" evidence="6">
    <location>
        <begin position="122"/>
        <end position="144"/>
    </location>
</feature>
<comment type="subcellular location">
    <subcellularLocation>
        <location evidence="1">Cell membrane</location>
        <topology evidence="1">Multi-pass membrane protein</topology>
    </subcellularLocation>
</comment>
<evidence type="ECO:0000256" key="3">
    <source>
        <dbReference type="ARBA" id="ARBA00022692"/>
    </source>
</evidence>
<keyword evidence="8" id="KW-1185">Reference proteome</keyword>
<feature type="transmembrane region" description="Helical" evidence="6">
    <location>
        <begin position="79"/>
        <end position="102"/>
    </location>
</feature>
<feature type="transmembrane region" description="Helical" evidence="6">
    <location>
        <begin position="5"/>
        <end position="27"/>
    </location>
</feature>
<evidence type="ECO:0000256" key="5">
    <source>
        <dbReference type="ARBA" id="ARBA00023136"/>
    </source>
</evidence>
<feature type="transmembrane region" description="Helical" evidence="6">
    <location>
        <begin position="237"/>
        <end position="257"/>
    </location>
</feature>
<keyword evidence="2" id="KW-1003">Cell membrane</keyword>
<evidence type="ECO:0000256" key="4">
    <source>
        <dbReference type="ARBA" id="ARBA00022989"/>
    </source>
</evidence>
<proteinExistence type="predicted"/>
<protein>
    <submittedName>
        <fullName evidence="7">Flippase</fullName>
    </submittedName>
</protein>
<feature type="transmembrane region" description="Helical" evidence="6">
    <location>
        <begin position="47"/>
        <end position="67"/>
    </location>
</feature>
<dbReference type="AlphaFoldDB" id="A0A076FHC3"/>
<keyword evidence="3 6" id="KW-0812">Transmembrane</keyword>